<comment type="caution">
    <text evidence="3">The sequence shown here is derived from an EMBL/GenBank/DDBJ whole genome shotgun (WGS) entry which is preliminary data.</text>
</comment>
<dbReference type="InterPro" id="IPR039093">
    <property type="entry name" value="XRP2"/>
</dbReference>
<dbReference type="GO" id="GO:0005929">
    <property type="term" value="C:cilium"/>
    <property type="evidence" value="ECO:0007669"/>
    <property type="project" value="TreeGrafter"/>
</dbReference>
<dbReference type="PANTHER" id="PTHR15440">
    <property type="entry name" value="XRP2 PROTEIN"/>
    <property type="match status" value="1"/>
</dbReference>
<dbReference type="GO" id="GO:0006892">
    <property type="term" value="P:post-Golgi vesicle-mediated transport"/>
    <property type="evidence" value="ECO:0007669"/>
    <property type="project" value="TreeGrafter"/>
</dbReference>
<feature type="non-terminal residue" evidence="3">
    <location>
        <position position="1"/>
    </location>
</feature>
<feature type="domain" description="C-CAP/cofactor C-like" evidence="2">
    <location>
        <begin position="145"/>
        <end position="288"/>
    </location>
</feature>
<dbReference type="EMBL" id="WIXP02000001">
    <property type="protein sequence ID" value="KAF6217048.1"/>
    <property type="molecule type" value="Genomic_DNA"/>
</dbReference>
<name>A0A8S9YA17_APOLU</name>
<protein>
    <recommendedName>
        <fullName evidence="2">C-CAP/cofactor C-like domain-containing protein</fullName>
    </recommendedName>
</protein>
<dbReference type="Proteomes" id="UP000466442">
    <property type="component" value="Linkage Group LG1"/>
</dbReference>
<dbReference type="GO" id="GO:0005096">
    <property type="term" value="F:GTPase activator activity"/>
    <property type="evidence" value="ECO:0007669"/>
    <property type="project" value="InterPro"/>
</dbReference>
<comment type="similarity">
    <text evidence="1">Belongs to the TBCC family.</text>
</comment>
<keyword evidence="4" id="KW-1185">Reference proteome</keyword>
<evidence type="ECO:0000256" key="1">
    <source>
        <dbReference type="ARBA" id="ARBA00008848"/>
    </source>
</evidence>
<dbReference type="Gene3D" id="2.160.20.70">
    <property type="match status" value="1"/>
</dbReference>
<dbReference type="PROSITE" id="PS51329">
    <property type="entry name" value="C_CAP_COFACTOR_C"/>
    <property type="match status" value="1"/>
</dbReference>
<dbReference type="InterPro" id="IPR017901">
    <property type="entry name" value="C-CAP_CF_C-like"/>
</dbReference>
<accession>A0A8S9YA17</accession>
<proteinExistence type="inferred from homology"/>
<dbReference type="OrthoDB" id="194775at2759"/>
<dbReference type="InterPro" id="IPR016098">
    <property type="entry name" value="CAP/MinC_C"/>
</dbReference>
<dbReference type="Gene3D" id="3.30.70.141">
    <property type="entry name" value="Nucleoside diphosphate kinase-like domain"/>
    <property type="match status" value="1"/>
</dbReference>
<dbReference type="GO" id="GO:1990075">
    <property type="term" value="C:periciliary membrane compartment"/>
    <property type="evidence" value="ECO:0007669"/>
    <property type="project" value="TreeGrafter"/>
</dbReference>
<evidence type="ECO:0000259" key="2">
    <source>
        <dbReference type="PROSITE" id="PS51329"/>
    </source>
</evidence>
<dbReference type="InterPro" id="IPR012945">
    <property type="entry name" value="Tubulin-bd_cofactor_C_dom"/>
</dbReference>
<dbReference type="InterPro" id="IPR036850">
    <property type="entry name" value="NDK-like_dom_sf"/>
</dbReference>
<reference evidence="3" key="1">
    <citation type="journal article" date="2021" name="Mol. Ecol. Resour.">
        <title>Apolygus lucorum genome provides insights into omnivorousness and mesophyll feeding.</title>
        <authorList>
            <person name="Liu Y."/>
            <person name="Liu H."/>
            <person name="Wang H."/>
            <person name="Huang T."/>
            <person name="Liu B."/>
            <person name="Yang B."/>
            <person name="Yin L."/>
            <person name="Li B."/>
            <person name="Zhang Y."/>
            <person name="Zhang S."/>
            <person name="Jiang F."/>
            <person name="Zhang X."/>
            <person name="Ren Y."/>
            <person name="Wang B."/>
            <person name="Wang S."/>
            <person name="Lu Y."/>
            <person name="Wu K."/>
            <person name="Fan W."/>
            <person name="Wang G."/>
        </authorList>
    </citation>
    <scope>NUCLEOTIDE SEQUENCE</scope>
    <source>
        <strain evidence="3">12Hb</strain>
    </source>
</reference>
<dbReference type="PANTHER" id="PTHR15440:SF0">
    <property type="entry name" value="PROTEIN XRP2"/>
    <property type="match status" value="1"/>
</dbReference>
<organism evidence="3 4">
    <name type="scientific">Apolygus lucorum</name>
    <name type="common">Small green plant bug</name>
    <name type="synonym">Lygocoris lucorum</name>
    <dbReference type="NCBI Taxonomy" id="248454"/>
    <lineage>
        <taxon>Eukaryota</taxon>
        <taxon>Metazoa</taxon>
        <taxon>Ecdysozoa</taxon>
        <taxon>Arthropoda</taxon>
        <taxon>Hexapoda</taxon>
        <taxon>Insecta</taxon>
        <taxon>Pterygota</taxon>
        <taxon>Neoptera</taxon>
        <taxon>Paraneoptera</taxon>
        <taxon>Hemiptera</taxon>
        <taxon>Heteroptera</taxon>
        <taxon>Panheteroptera</taxon>
        <taxon>Cimicomorpha</taxon>
        <taxon>Miridae</taxon>
        <taxon>Mirini</taxon>
        <taxon>Apolygus</taxon>
    </lineage>
</organism>
<gene>
    <name evidence="3" type="ORF">GE061_001401</name>
</gene>
<dbReference type="AlphaFoldDB" id="A0A8S9YA17"/>
<sequence>LNNEETDKIKELRSKTYEDILAIAILNKASEKFLKPNCSNSYDNLDLVCGNKIGTFPELESEFEDIVKETRYQDWNDNWHFEKKLENNGASVTMLIPSPNEETKPKIGDVEVDELSDLSDVEVEPVHDIEEPYSYALKEPQRASPRGSTFESLDNGVEDVSKEYLHFREPDIPSIVEARNNVFKYLGTQSGDETDCDKDRSLAELTHQNSTRVKIIEQTRNTCGQFRASNCYNMSVFLLCATVATIEAVSGLYLSCYQLYYQNLEEQFHAAGLSVYNNKWSSVYDFTPASGESNVKIMADELDVEQFFPRPSPNFERFDMTFDRMSSVVPFTHSIKALDSNEGCSLIFIFSSPKQNDNSKLFVRGMQFFENCKLLYTSRSLLGKKDVANLIMEVADSINDFDQGETTSMIYIGTDVVNRANQVMNEIGVPANHFKIFGGNANIHTLARKLVATAAFTDS</sequence>
<evidence type="ECO:0000313" key="3">
    <source>
        <dbReference type="EMBL" id="KAF6217048.1"/>
    </source>
</evidence>
<dbReference type="Pfam" id="PF07986">
    <property type="entry name" value="TBCC"/>
    <property type="match status" value="1"/>
</dbReference>
<evidence type="ECO:0000313" key="4">
    <source>
        <dbReference type="Proteomes" id="UP000466442"/>
    </source>
</evidence>